<evidence type="ECO:0000313" key="2">
    <source>
        <dbReference type="Proteomes" id="UP001215231"/>
    </source>
</evidence>
<reference evidence="1 2" key="1">
    <citation type="journal article" date="2022" name="Mar. Drugs">
        <title>Bioassay-Guided Fractionation Leads to the Detection of Cholic Acid Generated by the Rare Thalassomonas sp.</title>
        <authorList>
            <person name="Pheiffer F."/>
            <person name="Schneider Y.K."/>
            <person name="Hansen E.H."/>
            <person name="Andersen J.H."/>
            <person name="Isaksson J."/>
            <person name="Busche T."/>
            <person name="R C."/>
            <person name="Kalinowski J."/>
            <person name="Zyl L.V."/>
            <person name="Trindade M."/>
        </authorList>
    </citation>
    <scope>NUCLEOTIDE SEQUENCE [LARGE SCALE GENOMIC DNA]</scope>
    <source>
        <strain evidence="1 2">A5K-61T</strain>
    </source>
</reference>
<keyword evidence="2" id="KW-1185">Reference proteome</keyword>
<dbReference type="Gene3D" id="1.10.575.10">
    <property type="entry name" value="P1 Nuclease"/>
    <property type="match status" value="1"/>
</dbReference>
<dbReference type="RefSeq" id="WP_274050839.1">
    <property type="nucleotide sequence ID" value="NZ_CP059693.1"/>
</dbReference>
<dbReference type="InterPro" id="IPR008947">
    <property type="entry name" value="PLipase_C/P1_nuclease_dom_sf"/>
</dbReference>
<dbReference type="Proteomes" id="UP001215231">
    <property type="component" value="Chromosome"/>
</dbReference>
<evidence type="ECO:0008006" key="3">
    <source>
        <dbReference type="Google" id="ProtNLM"/>
    </source>
</evidence>
<protein>
    <recommendedName>
        <fullName evidence="3">Phospholipase C</fullName>
    </recommendedName>
</protein>
<organism evidence="1 2">
    <name type="scientific">Thalassomonas haliotis</name>
    <dbReference type="NCBI Taxonomy" id="485448"/>
    <lineage>
        <taxon>Bacteria</taxon>
        <taxon>Pseudomonadati</taxon>
        <taxon>Pseudomonadota</taxon>
        <taxon>Gammaproteobacteria</taxon>
        <taxon>Alteromonadales</taxon>
        <taxon>Colwelliaceae</taxon>
        <taxon>Thalassomonas</taxon>
    </lineage>
</organism>
<name>A0ABY7VAX1_9GAMM</name>
<evidence type="ECO:0000313" key="1">
    <source>
        <dbReference type="EMBL" id="WDE10775.1"/>
    </source>
</evidence>
<dbReference type="EMBL" id="CP059693">
    <property type="protein sequence ID" value="WDE10775.1"/>
    <property type="molecule type" value="Genomic_DNA"/>
</dbReference>
<dbReference type="SUPFAM" id="SSF48537">
    <property type="entry name" value="Phospholipase C/P1 nuclease"/>
    <property type="match status" value="1"/>
</dbReference>
<sequence length="369" mass="42538">MKEMTGGNCLSFSLMVLWMLNLRNKLINTVLIIAIGLFSPVVSALLPVTGHLPVSKLSLAAFERCFPEDSAYRRHDEIKKRILRANVAMDEGRSALSREDKGIAGERGYFTLLNRIDNWHFYNPNKKQPEKTQQGLIHKSYDRLWHEAHEHFINHKKWENKVLFLGALMHLLEDTGVPAHVVPVYHGPTIVEIMGDFEKYTDYMQEKNYVSGKGLTEMIKDEIDLIPPDEARLRAYVNSGFSRECHKIKQSQIITPQQIRDELAEVTLAGLNREIAGCKGKRWNIFWDNPVRNEAGEALEDDYFRAYNTDDDFPLFNHHGLIKNTKGDVVCTLGEADARYQEFVYELHKQMIKSDVQLLRWGSSKFSQE</sequence>
<gene>
    <name evidence="1" type="ORF">H3N35_21395</name>
</gene>
<accession>A0ABY7VAX1</accession>
<proteinExistence type="predicted"/>